<organism evidence="2 3">
    <name type="scientific">Jiella pelagia</name>
    <dbReference type="NCBI Taxonomy" id="2986949"/>
    <lineage>
        <taxon>Bacteria</taxon>
        <taxon>Pseudomonadati</taxon>
        <taxon>Pseudomonadota</taxon>
        <taxon>Alphaproteobacteria</taxon>
        <taxon>Hyphomicrobiales</taxon>
        <taxon>Aurantimonadaceae</taxon>
        <taxon>Jiella</taxon>
    </lineage>
</organism>
<dbReference type="PANTHER" id="PTHR42850:SF4">
    <property type="entry name" value="ZINC-DEPENDENT ENDOPOLYPHOSPHATASE"/>
    <property type="match status" value="1"/>
</dbReference>
<gene>
    <name evidence="2" type="ORF">OH818_27320</name>
</gene>
<name>A0ABY7BYE7_9HYPH</name>
<feature type="domain" description="Calcineurin-like phosphoesterase" evidence="1">
    <location>
        <begin position="8"/>
        <end position="139"/>
    </location>
</feature>
<dbReference type="EMBL" id="CP114029">
    <property type="protein sequence ID" value="WAP68881.1"/>
    <property type="molecule type" value="Genomic_DNA"/>
</dbReference>
<dbReference type="RefSeq" id="WP_268881316.1">
    <property type="nucleotide sequence ID" value="NZ_CP114029.1"/>
</dbReference>
<protein>
    <submittedName>
        <fullName evidence="2">Metallophosphoesterase</fullName>
    </submittedName>
</protein>
<accession>A0ABY7BYE7</accession>
<dbReference type="PANTHER" id="PTHR42850">
    <property type="entry name" value="METALLOPHOSPHOESTERASE"/>
    <property type="match status" value="1"/>
</dbReference>
<reference evidence="2" key="1">
    <citation type="submission" date="2022-12" db="EMBL/GenBank/DDBJ databases">
        <title>Jiella pelagia sp. nov., isolated from phosphonate enriched culture of Northwest Pacific surface seawater.</title>
        <authorList>
            <person name="Shin D.Y."/>
            <person name="Hwang C.Y."/>
        </authorList>
    </citation>
    <scope>NUCLEOTIDE SEQUENCE</scope>
    <source>
        <strain evidence="2">HL-NP1</strain>
    </source>
</reference>
<dbReference type="InterPro" id="IPR029052">
    <property type="entry name" value="Metallo-depent_PP-like"/>
</dbReference>
<evidence type="ECO:0000313" key="2">
    <source>
        <dbReference type="EMBL" id="WAP68881.1"/>
    </source>
</evidence>
<evidence type="ECO:0000313" key="3">
    <source>
        <dbReference type="Proteomes" id="UP001164020"/>
    </source>
</evidence>
<sequence length="259" mass="28329">MSNGPSEIVAIGDVHGESELFRQFLDGIDRLAAERGVRPAIYILGDLVDRGEDSCGALAIAETVLSERPGSKLLLGNHDEWLLRFLKNDLSLEEVFHWLDQGGAETLASYGFTLAETQPDAIRRSINERWPGHARLLSEASTIEFAGPFAFVHAGVDPALPLDRQDPHDCVWIRAPFMNHVGRLSHVVLHGHTPQKSGLPTVTENRLSLDTGAVFTGRLTGAWISTATGAITCWQTAHGHDLYPIEPQRLDRGLGTAMD</sequence>
<dbReference type="Proteomes" id="UP001164020">
    <property type="component" value="Chromosome"/>
</dbReference>
<dbReference type="SUPFAM" id="SSF56300">
    <property type="entry name" value="Metallo-dependent phosphatases"/>
    <property type="match status" value="1"/>
</dbReference>
<keyword evidence="3" id="KW-1185">Reference proteome</keyword>
<proteinExistence type="predicted"/>
<dbReference type="InterPro" id="IPR050126">
    <property type="entry name" value="Ap4A_hydrolase"/>
</dbReference>
<dbReference type="Gene3D" id="3.60.21.10">
    <property type="match status" value="1"/>
</dbReference>
<dbReference type="Pfam" id="PF00149">
    <property type="entry name" value="Metallophos"/>
    <property type="match status" value="1"/>
</dbReference>
<dbReference type="InterPro" id="IPR004843">
    <property type="entry name" value="Calcineurin-like_PHP"/>
</dbReference>
<evidence type="ECO:0000259" key="1">
    <source>
        <dbReference type="Pfam" id="PF00149"/>
    </source>
</evidence>